<keyword evidence="8" id="KW-0508">mRNA splicing</keyword>
<keyword evidence="6" id="KW-0747">Spliceosome</keyword>
<keyword evidence="9" id="KW-0413">Isomerase</keyword>
<dbReference type="PANTHER" id="PTHR11071">
    <property type="entry name" value="PEPTIDYL-PROLYL CIS-TRANS ISOMERASE"/>
    <property type="match status" value="1"/>
</dbReference>
<reference evidence="14" key="1">
    <citation type="submission" date="2021-02" db="EMBL/GenBank/DDBJ databases">
        <title>First Annotated Genome of the Yellow-green Alga Tribonema minus.</title>
        <authorList>
            <person name="Mahan K.M."/>
        </authorList>
    </citation>
    <scope>NUCLEOTIDE SEQUENCE</scope>
    <source>
        <strain evidence="14">UTEX B ZZ1240</strain>
    </source>
</reference>
<evidence type="ECO:0000259" key="13">
    <source>
        <dbReference type="PROSITE" id="PS50072"/>
    </source>
</evidence>
<dbReference type="AlphaFoldDB" id="A0A836CNL4"/>
<feature type="compositionally biased region" description="Basic and acidic residues" evidence="12">
    <location>
        <begin position="264"/>
        <end position="281"/>
    </location>
</feature>
<evidence type="ECO:0000313" key="14">
    <source>
        <dbReference type="EMBL" id="KAG5189971.1"/>
    </source>
</evidence>
<evidence type="ECO:0000256" key="11">
    <source>
        <dbReference type="SAM" id="Coils"/>
    </source>
</evidence>
<dbReference type="PROSITE" id="PS50072">
    <property type="entry name" value="CSA_PPIASE_2"/>
    <property type="match status" value="1"/>
</dbReference>
<dbReference type="GO" id="GO:0006457">
    <property type="term" value="P:protein folding"/>
    <property type="evidence" value="ECO:0007669"/>
    <property type="project" value="InterPro"/>
</dbReference>
<dbReference type="Pfam" id="PF08231">
    <property type="entry name" value="SYF2"/>
    <property type="match status" value="1"/>
</dbReference>
<accession>A0A836CNL4</accession>
<dbReference type="GO" id="GO:0003755">
    <property type="term" value="F:peptidyl-prolyl cis-trans isomerase activity"/>
    <property type="evidence" value="ECO:0007669"/>
    <property type="project" value="UniProtKB-KW"/>
</dbReference>
<dbReference type="PANTHER" id="PTHR11071:SF561">
    <property type="entry name" value="PEPTIDYL-PROLYL CIS-TRANS ISOMERASE D-RELATED"/>
    <property type="match status" value="1"/>
</dbReference>
<evidence type="ECO:0000256" key="10">
    <source>
        <dbReference type="ARBA" id="ARBA00023242"/>
    </source>
</evidence>
<evidence type="ECO:0000256" key="7">
    <source>
        <dbReference type="ARBA" id="ARBA00023110"/>
    </source>
</evidence>
<dbReference type="InterPro" id="IPR013260">
    <property type="entry name" value="mRNA_splic_SYF2"/>
</dbReference>
<evidence type="ECO:0000256" key="3">
    <source>
        <dbReference type="ARBA" id="ARBA00010028"/>
    </source>
</evidence>
<comment type="caution">
    <text evidence="14">The sequence shown here is derived from an EMBL/GenBank/DDBJ whole genome shotgun (WGS) entry which is preliminary data.</text>
</comment>
<gene>
    <name evidence="14" type="ORF">JKP88DRAFT_352883</name>
</gene>
<keyword evidence="10" id="KW-0539">Nucleus</keyword>
<evidence type="ECO:0000256" key="6">
    <source>
        <dbReference type="ARBA" id="ARBA00022728"/>
    </source>
</evidence>
<dbReference type="PROSITE" id="PS00170">
    <property type="entry name" value="CSA_PPIASE_1"/>
    <property type="match status" value="1"/>
</dbReference>
<dbReference type="CDD" id="cd01926">
    <property type="entry name" value="cyclophilin_ABH_like"/>
    <property type="match status" value="1"/>
</dbReference>
<evidence type="ECO:0000256" key="12">
    <source>
        <dbReference type="SAM" id="MobiDB-lite"/>
    </source>
</evidence>
<dbReference type="GO" id="GO:0006397">
    <property type="term" value="P:mRNA processing"/>
    <property type="evidence" value="ECO:0007669"/>
    <property type="project" value="UniProtKB-KW"/>
</dbReference>
<feature type="region of interest" description="Disordered" evidence="12">
    <location>
        <begin position="202"/>
        <end position="307"/>
    </location>
</feature>
<evidence type="ECO:0000256" key="8">
    <source>
        <dbReference type="ARBA" id="ARBA00023187"/>
    </source>
</evidence>
<dbReference type="GO" id="GO:0016018">
    <property type="term" value="F:cyclosporin A binding"/>
    <property type="evidence" value="ECO:0007669"/>
    <property type="project" value="TreeGrafter"/>
</dbReference>
<dbReference type="EC" id="5.2.1.8" evidence="4"/>
<comment type="similarity">
    <text evidence="3">Belongs to the SYF2 family.</text>
</comment>
<dbReference type="SUPFAM" id="SSF50891">
    <property type="entry name" value="Cyclophilin-like"/>
    <property type="match status" value="1"/>
</dbReference>
<dbReference type="Proteomes" id="UP000664859">
    <property type="component" value="Unassembled WGS sequence"/>
</dbReference>
<proteinExistence type="inferred from homology"/>
<name>A0A836CNL4_9STRA</name>
<keyword evidence="11" id="KW-0175">Coiled coil</keyword>
<dbReference type="InterPro" id="IPR020892">
    <property type="entry name" value="Cyclophilin-type_PPIase_CS"/>
</dbReference>
<comment type="catalytic activity">
    <reaction evidence="1">
        <text>[protein]-peptidylproline (omega=180) = [protein]-peptidylproline (omega=0)</text>
        <dbReference type="Rhea" id="RHEA:16237"/>
        <dbReference type="Rhea" id="RHEA-COMP:10747"/>
        <dbReference type="Rhea" id="RHEA-COMP:10748"/>
        <dbReference type="ChEBI" id="CHEBI:83833"/>
        <dbReference type="ChEBI" id="CHEBI:83834"/>
        <dbReference type="EC" id="5.2.1.8"/>
    </reaction>
</comment>
<evidence type="ECO:0000256" key="2">
    <source>
        <dbReference type="ARBA" id="ARBA00004123"/>
    </source>
</evidence>
<dbReference type="OrthoDB" id="194553at2759"/>
<keyword evidence="5" id="KW-0507">mRNA processing</keyword>
<dbReference type="InterPro" id="IPR029000">
    <property type="entry name" value="Cyclophilin-like_dom_sf"/>
</dbReference>
<keyword evidence="15" id="KW-1185">Reference proteome</keyword>
<dbReference type="InterPro" id="IPR002130">
    <property type="entry name" value="Cyclophilin-type_PPIase_dom"/>
</dbReference>
<protein>
    <recommendedName>
        <fullName evidence="4">peptidylprolyl isomerase</fullName>
        <ecNumber evidence="4">5.2.1.8</ecNumber>
    </recommendedName>
</protein>
<evidence type="ECO:0000256" key="4">
    <source>
        <dbReference type="ARBA" id="ARBA00013194"/>
    </source>
</evidence>
<dbReference type="PRINTS" id="PR00153">
    <property type="entry name" value="CSAPPISMRASE"/>
</dbReference>
<dbReference type="FunFam" id="2.40.100.10:FF:000022">
    <property type="entry name" value="Peptidyl-prolyl cis-trans isomerase CYP95"/>
    <property type="match status" value="1"/>
</dbReference>
<feature type="domain" description="PPIase cyclophilin-type" evidence="13">
    <location>
        <begin position="14"/>
        <end position="178"/>
    </location>
</feature>
<evidence type="ECO:0000313" key="15">
    <source>
        <dbReference type="Proteomes" id="UP000664859"/>
    </source>
</evidence>
<dbReference type="GO" id="GO:0005681">
    <property type="term" value="C:spliceosomal complex"/>
    <property type="evidence" value="ECO:0007669"/>
    <property type="project" value="UniProtKB-KW"/>
</dbReference>
<dbReference type="Pfam" id="PF00160">
    <property type="entry name" value="Pro_isomerase"/>
    <property type="match status" value="1"/>
</dbReference>
<evidence type="ECO:0000256" key="1">
    <source>
        <dbReference type="ARBA" id="ARBA00000971"/>
    </source>
</evidence>
<dbReference type="GO" id="GO:0005737">
    <property type="term" value="C:cytoplasm"/>
    <property type="evidence" value="ECO:0007669"/>
    <property type="project" value="TreeGrafter"/>
</dbReference>
<dbReference type="EMBL" id="JAFCMP010000041">
    <property type="protein sequence ID" value="KAG5189971.1"/>
    <property type="molecule type" value="Genomic_DNA"/>
</dbReference>
<feature type="coiled-coil region" evidence="11">
    <location>
        <begin position="396"/>
        <end position="423"/>
    </location>
</feature>
<evidence type="ECO:0000256" key="9">
    <source>
        <dbReference type="ARBA" id="ARBA00023235"/>
    </source>
</evidence>
<dbReference type="Gene3D" id="2.40.100.10">
    <property type="entry name" value="Cyclophilin-like"/>
    <property type="match status" value="1"/>
</dbReference>
<organism evidence="14 15">
    <name type="scientific">Tribonema minus</name>
    <dbReference type="NCBI Taxonomy" id="303371"/>
    <lineage>
        <taxon>Eukaryota</taxon>
        <taxon>Sar</taxon>
        <taxon>Stramenopiles</taxon>
        <taxon>Ochrophyta</taxon>
        <taxon>PX clade</taxon>
        <taxon>Xanthophyceae</taxon>
        <taxon>Tribonematales</taxon>
        <taxon>Tribonemataceae</taxon>
        <taxon>Tribonema</taxon>
    </lineage>
</organism>
<feature type="compositionally biased region" description="Acidic residues" evidence="12">
    <location>
        <begin position="225"/>
        <end position="236"/>
    </location>
</feature>
<dbReference type="GO" id="GO:0008380">
    <property type="term" value="P:RNA splicing"/>
    <property type="evidence" value="ECO:0007669"/>
    <property type="project" value="UniProtKB-KW"/>
</dbReference>
<sequence length="462" mass="50751">MAPDNRGRKNPKVYLDISIGPRKVGQVVCELFTNEVPRTAENFRALCTGERGIGKCGKRLHFQGSSFHRIIPGFMAQGGDFTKGDGTGGESIFGPRFPDESFKRKHDQPGLLSMANAGKDSNGSQFFITFTRTPHLDGRHVVFGKVVEGMDVVQLMEKVATGANDKPRMAVLIADCGQVADEEPEPQQAEAAQAAVAQQKAAITSQRAAEPGKEVAGGEEQPQGAEEEEEEEEVEAPVDLSAMSEKERRLHQLRLKLNASRKANRQEVKDEFKRMNGEKKGGGGGGGAQDGQPKGKGRKKKGAADPDALLSVTAEAAAQEAMGVHKKDKKKAAFGWDMFNQDTLYKTYKKRLQTLPKGSIRRDGPDAEEGGGSAMALYGVEEAVGSTKALLQAQGVDRMAAELREREEQRAKFSRRRTEYEAADVDYINDRNKHFNKKIKRAYDKYTVEIRQNLERGRALDV</sequence>
<comment type="subcellular location">
    <subcellularLocation>
        <location evidence="2">Nucleus</location>
    </subcellularLocation>
</comment>
<keyword evidence="7" id="KW-0697">Rotamase</keyword>
<evidence type="ECO:0000256" key="5">
    <source>
        <dbReference type="ARBA" id="ARBA00022664"/>
    </source>
</evidence>